<evidence type="ECO:0000313" key="2">
    <source>
        <dbReference type="EMBL" id="MBK1779967.1"/>
    </source>
</evidence>
<feature type="transmembrane region" description="Helical" evidence="1">
    <location>
        <begin position="102"/>
        <end position="127"/>
    </location>
</feature>
<gene>
    <name evidence="2" type="ORF">JHL22_01915</name>
</gene>
<feature type="transmembrane region" description="Helical" evidence="1">
    <location>
        <begin position="191"/>
        <end position="215"/>
    </location>
</feature>
<keyword evidence="1" id="KW-0472">Membrane</keyword>
<feature type="transmembrane region" description="Helical" evidence="1">
    <location>
        <begin position="161"/>
        <end position="179"/>
    </location>
</feature>
<dbReference type="EMBL" id="JAENGP010000002">
    <property type="protein sequence ID" value="MBK1779967.1"/>
    <property type="molecule type" value="Genomic_DNA"/>
</dbReference>
<protein>
    <recommendedName>
        <fullName evidence="4">Glycosyltransferase RgtA/B/C/D-like domain-containing protein</fullName>
    </recommendedName>
</protein>
<evidence type="ECO:0000256" key="1">
    <source>
        <dbReference type="SAM" id="Phobius"/>
    </source>
</evidence>
<evidence type="ECO:0008006" key="4">
    <source>
        <dbReference type="Google" id="ProtNLM"/>
    </source>
</evidence>
<feature type="transmembrane region" description="Helical" evidence="1">
    <location>
        <begin position="227"/>
        <end position="244"/>
    </location>
</feature>
<evidence type="ECO:0000313" key="3">
    <source>
        <dbReference type="Proteomes" id="UP000635316"/>
    </source>
</evidence>
<accession>A0ABS1EE08</accession>
<comment type="caution">
    <text evidence="2">The sequence shown here is derived from an EMBL/GenBank/DDBJ whole genome shotgun (WGS) entry which is preliminary data.</text>
</comment>
<feature type="transmembrane region" description="Helical" evidence="1">
    <location>
        <begin position="393"/>
        <end position="414"/>
    </location>
</feature>
<keyword evidence="1" id="KW-0812">Transmembrane</keyword>
<feature type="transmembrane region" description="Helical" evidence="1">
    <location>
        <begin position="369"/>
        <end position="387"/>
    </location>
</feature>
<organism evidence="2 3">
    <name type="scientific">Advenella mandrilli</name>
    <dbReference type="NCBI Taxonomy" id="2800330"/>
    <lineage>
        <taxon>Bacteria</taxon>
        <taxon>Pseudomonadati</taxon>
        <taxon>Pseudomonadota</taxon>
        <taxon>Betaproteobacteria</taxon>
        <taxon>Burkholderiales</taxon>
        <taxon>Alcaligenaceae</taxon>
    </lineage>
</organism>
<dbReference type="Proteomes" id="UP000635316">
    <property type="component" value="Unassembled WGS sequence"/>
</dbReference>
<feature type="transmembrane region" description="Helical" evidence="1">
    <location>
        <begin position="291"/>
        <end position="308"/>
    </location>
</feature>
<feature type="transmembrane region" description="Helical" evidence="1">
    <location>
        <begin position="259"/>
        <end position="279"/>
    </location>
</feature>
<keyword evidence="3" id="KW-1185">Reference proteome</keyword>
<reference evidence="2 3" key="1">
    <citation type="submission" date="2020-12" db="EMBL/GenBank/DDBJ databases">
        <authorList>
            <person name="Lu T."/>
            <person name="Wang Q."/>
            <person name="Han X."/>
        </authorList>
    </citation>
    <scope>NUCLEOTIDE SEQUENCE [LARGE SCALE GENOMIC DNA]</scope>
    <source>
        <strain evidence="2 3">WQ 585</strain>
    </source>
</reference>
<sequence length="597" mass="65003">MKLSLLRSRNGIFVLAILFMVIALFRSTYAQFGDVAAGQFSNPDSYYKLVLLEGYAQGHPINFNPRDNAPDGNWIHWSLPHSWTVWQLHKIFTLFGLDTQSALIWAGASLTLLSMLLLTALVAATVLSIGTYKATLATALLMASSLPLGGYGQLQQVTHHIFMLVPIAGAALCVISALNTPSVIRDTLGGVLAGLALWISPETMPLVVIMVVLRMAIRLQFPDSGKIWPMAAGLSGMLLLAWLIDPPPPTFSVWSLDHVSLAWLLFVCLTALVMLVADYVTAYEIGAPKSFAWVSITGITVASIWLLLTPGATAGASGLLPDELKTVWWAQIQELKPATSSPEKMIAWLTTPMVAGLLALYWTWHKRLLWLGVLGMGALLYALLGGLHVRMGAAGALVSALAFGLSVSYMPVFANEEKRHSIKAQTGGVLLVLLGPLQLLAIIGVALLDNDSAILNANKDKKNQCAMQDIAPQLNALPPSVILTTSSAASELLYRTHHKVIAGNYHHNVGGLLDVHRALLDTEPWETAKEIIKKRNVEYILVCQSAQDDVAEKLRPTFFHNWLANSKPISGIEPIDLNSTTKSNWRLFQTTQPQNHD</sequence>
<proteinExistence type="predicted"/>
<dbReference type="RefSeq" id="WP_200233262.1">
    <property type="nucleotide sequence ID" value="NZ_JAENGP010000002.1"/>
</dbReference>
<feature type="transmembrane region" description="Helical" evidence="1">
    <location>
        <begin position="426"/>
        <end position="448"/>
    </location>
</feature>
<name>A0ABS1EE08_9BURK</name>
<feature type="transmembrane region" description="Helical" evidence="1">
    <location>
        <begin position="345"/>
        <end position="362"/>
    </location>
</feature>
<keyword evidence="1" id="KW-1133">Transmembrane helix</keyword>